<dbReference type="InterPro" id="IPR015168">
    <property type="entry name" value="SsuA/THI5"/>
</dbReference>
<gene>
    <name evidence="3" type="ORF">LKD81_09415</name>
</gene>
<dbReference type="AlphaFoldDB" id="A0AAE3EAM9"/>
<feature type="chain" id="PRO_5042077908" evidence="1">
    <location>
        <begin position="21"/>
        <end position="369"/>
    </location>
</feature>
<accession>A0AAE3EAM9</accession>
<protein>
    <submittedName>
        <fullName evidence="3">ABC transporter substrate-binding protein</fullName>
    </submittedName>
</protein>
<organism evidence="3 4">
    <name type="scientific">Hominifimenecus microfluidus</name>
    <dbReference type="NCBI Taxonomy" id="2885348"/>
    <lineage>
        <taxon>Bacteria</taxon>
        <taxon>Bacillati</taxon>
        <taxon>Bacillota</taxon>
        <taxon>Clostridia</taxon>
        <taxon>Lachnospirales</taxon>
        <taxon>Lachnospiraceae</taxon>
        <taxon>Hominifimenecus</taxon>
    </lineage>
</organism>
<dbReference type="EMBL" id="JAJEQR010000024">
    <property type="protein sequence ID" value="MCC2231208.1"/>
    <property type="molecule type" value="Genomic_DNA"/>
</dbReference>
<dbReference type="InterPro" id="IPR027939">
    <property type="entry name" value="NMT1/THI5"/>
</dbReference>
<evidence type="ECO:0000256" key="1">
    <source>
        <dbReference type="SAM" id="SignalP"/>
    </source>
</evidence>
<feature type="domain" description="SsuA/THI5-like" evidence="2">
    <location>
        <begin position="79"/>
        <end position="290"/>
    </location>
</feature>
<dbReference type="Proteomes" id="UP001198182">
    <property type="component" value="Unassembled WGS sequence"/>
</dbReference>
<name>A0AAE3EAM9_9FIRM</name>
<reference evidence="3" key="1">
    <citation type="submission" date="2021-10" db="EMBL/GenBank/DDBJ databases">
        <title>Anaerobic single-cell dispensing facilitates the cultivation of human gut bacteria.</title>
        <authorList>
            <person name="Afrizal A."/>
        </authorList>
    </citation>
    <scope>NUCLEOTIDE SEQUENCE</scope>
    <source>
        <strain evidence="3">CLA-AA-H215</strain>
    </source>
</reference>
<proteinExistence type="predicted"/>
<dbReference type="PROSITE" id="PS51257">
    <property type="entry name" value="PROKAR_LIPOPROTEIN"/>
    <property type="match status" value="1"/>
</dbReference>
<dbReference type="Pfam" id="PF09084">
    <property type="entry name" value="NMT1"/>
    <property type="match status" value="1"/>
</dbReference>
<evidence type="ECO:0000259" key="2">
    <source>
        <dbReference type="Pfam" id="PF09084"/>
    </source>
</evidence>
<keyword evidence="1" id="KW-0732">Signal</keyword>
<dbReference type="Gene3D" id="3.40.190.10">
    <property type="entry name" value="Periplasmic binding protein-like II"/>
    <property type="match status" value="2"/>
</dbReference>
<dbReference type="GO" id="GO:0009228">
    <property type="term" value="P:thiamine biosynthetic process"/>
    <property type="evidence" value="ECO:0007669"/>
    <property type="project" value="InterPro"/>
</dbReference>
<dbReference type="PANTHER" id="PTHR31528:SF3">
    <property type="entry name" value="THIAMINE BIOSYNTHESIS PROTEIN HI_0357-RELATED"/>
    <property type="match status" value="1"/>
</dbReference>
<evidence type="ECO:0000313" key="4">
    <source>
        <dbReference type="Proteomes" id="UP001198182"/>
    </source>
</evidence>
<sequence length="369" mass="39970">MKLNKVLAVVMAGAMTLSLAACGSSNSTADTTAAAGSAADTTAAAADASEDTADTTAAATEKSGELREMNVVLDWYPNALHTFIYTAIERGYYEEEGLDVHIQFPANDNDALALVAAGRAQIGLYYEHDIIQAVANQNVGIKSIGAVVQAPLNIILSLKDKNILSPKDLEGKTIGYSGTALSESLVYTMMQAVGASIDDVEMVNVGFELMSSMTTGNVDATIGCLVNHEVPELEHEGFEVNYFSVSDYGIPNYYEGVFLANNDMIENEPEVLEAFLRASAKGFKDFKADPYGCLDILLNNQNEENFPLTPEVEQQSCDTLLPLMETADAEFLSQTEENWQANIDWMLENGLIDHAVDVSDVMINLDWKK</sequence>
<dbReference type="SUPFAM" id="SSF53850">
    <property type="entry name" value="Periplasmic binding protein-like II"/>
    <property type="match status" value="1"/>
</dbReference>
<dbReference type="RefSeq" id="WP_308453731.1">
    <property type="nucleotide sequence ID" value="NZ_JAJEQR010000024.1"/>
</dbReference>
<feature type="signal peptide" evidence="1">
    <location>
        <begin position="1"/>
        <end position="20"/>
    </location>
</feature>
<evidence type="ECO:0000313" key="3">
    <source>
        <dbReference type="EMBL" id="MCC2231208.1"/>
    </source>
</evidence>
<keyword evidence="4" id="KW-1185">Reference proteome</keyword>
<dbReference type="PANTHER" id="PTHR31528">
    <property type="entry name" value="4-AMINO-5-HYDROXYMETHYL-2-METHYLPYRIMIDINE PHOSPHATE SYNTHASE THI11-RELATED"/>
    <property type="match status" value="1"/>
</dbReference>
<comment type="caution">
    <text evidence="3">The sequence shown here is derived from an EMBL/GenBank/DDBJ whole genome shotgun (WGS) entry which is preliminary data.</text>
</comment>